<dbReference type="EMBL" id="CAICTM010000267">
    <property type="protein sequence ID" value="CAB9506483.1"/>
    <property type="molecule type" value="Genomic_DNA"/>
</dbReference>
<name>A0A9N8H999_9STRA</name>
<organism evidence="1 2">
    <name type="scientific">Seminavis robusta</name>
    <dbReference type="NCBI Taxonomy" id="568900"/>
    <lineage>
        <taxon>Eukaryota</taxon>
        <taxon>Sar</taxon>
        <taxon>Stramenopiles</taxon>
        <taxon>Ochrophyta</taxon>
        <taxon>Bacillariophyta</taxon>
        <taxon>Bacillariophyceae</taxon>
        <taxon>Bacillariophycidae</taxon>
        <taxon>Naviculales</taxon>
        <taxon>Naviculaceae</taxon>
        <taxon>Seminavis</taxon>
    </lineage>
</organism>
<reference evidence="1" key="1">
    <citation type="submission" date="2020-06" db="EMBL/GenBank/DDBJ databases">
        <authorList>
            <consortium name="Plant Systems Biology data submission"/>
        </authorList>
    </citation>
    <scope>NUCLEOTIDE SEQUENCE</scope>
    <source>
        <strain evidence="1">D6</strain>
    </source>
</reference>
<gene>
    <name evidence="1" type="ORF">SEMRO_268_G103740.1</name>
</gene>
<comment type="caution">
    <text evidence="1">The sequence shown here is derived from an EMBL/GenBank/DDBJ whole genome shotgun (WGS) entry which is preliminary data.</text>
</comment>
<keyword evidence="2" id="KW-1185">Reference proteome</keyword>
<proteinExistence type="predicted"/>
<accession>A0A9N8H999</accession>
<evidence type="ECO:0000313" key="2">
    <source>
        <dbReference type="Proteomes" id="UP001153069"/>
    </source>
</evidence>
<dbReference type="AlphaFoldDB" id="A0A9N8H999"/>
<dbReference type="Proteomes" id="UP001153069">
    <property type="component" value="Unassembled WGS sequence"/>
</dbReference>
<sequence>MESSTSSRRLATASRILQQDGSDVAPVSETRSLGGQKELDQLQALRIRFAVFPIPAEIATNQLLAIVEKNAATFNTHSQLPLRLHSNEMTAILLEILKCERYIVYYGNVVSYSPTGMLLVEWLVNNGATIPRSDEPQVARMLNFHLQATPTSTSTTTLIKLHQRCHESFLRWGILSAYSGVVAEQFTVTENSTVQRLSMLNYNVWSNSYFAGPPSFSKLHAQGPPLKTTAFTVTSEMKSISTLAYVNGIQKSLMASLREAGNLQRCSRFLGNQNRATLDSILFETLKCERQVTTSNDTYIICYDKEATTLIKRLLDSGAKVPTANQAALKDLFEVTVKRGHQNPVSTNLLRSNFVDFFRWGLFKDRRLFPLSELFQLVKDERWNVDPLQMALRFVADLPSDIGNNVRLIERICADRGHDDSNPPGVPQRGRPAFPPATLRVGFGEHEHGLFGGNPFFFRSIPSATIPSAARNL</sequence>
<protein>
    <submittedName>
        <fullName evidence="1">Uncharacterized protein</fullName>
    </submittedName>
</protein>
<evidence type="ECO:0000313" key="1">
    <source>
        <dbReference type="EMBL" id="CAB9506483.1"/>
    </source>
</evidence>